<sequence>MSRRVSTCLLASSLVLALTGCGWFEIEEREEWRSQAEAACLAREDVRPTAYMSQRPRLDGPGTCGIDTPFAITALLDGQVRLKQQMTLGCPVTAMTERWLSEIVQPAAWLYLGSPVVEIESGSYACRTRNHRPGAKLSEHAFGNAVDVMSFTLADGRKVTIRGGWRGTPEEQGFLREAFVGACERFRTVLGPGSDGMHENHFHMDLAMHDSRGERHYCRPQIEFDSRLDDPQPLIGAMQPMVLPSAAPGTTGDRRALPPLPTLPGGGGSPVQAFPPPGLPPMSTSLAPVGTSLTPRTTSGLGAPLVPPAPVGGVY</sequence>
<dbReference type="InterPro" id="IPR009683">
    <property type="entry name" value="Extensin-like_C"/>
</dbReference>
<protein>
    <recommendedName>
        <fullName evidence="2">Extensin-like C-terminal domain-containing protein</fullName>
    </recommendedName>
</protein>
<evidence type="ECO:0000256" key="1">
    <source>
        <dbReference type="SAM" id="MobiDB-lite"/>
    </source>
</evidence>
<reference evidence="3 4" key="1">
    <citation type="journal article" date="2014" name="Int. J. Syst. Evol. Microbiol.">
        <title>Complete genome sequence of Corynebacterium casei LMG S-19264T (=DSM 44701T), isolated from a smear-ripened cheese.</title>
        <authorList>
            <consortium name="US DOE Joint Genome Institute (JGI-PGF)"/>
            <person name="Walter F."/>
            <person name="Albersmeier A."/>
            <person name="Kalinowski J."/>
            <person name="Ruckert C."/>
        </authorList>
    </citation>
    <scope>NUCLEOTIDE SEQUENCE [LARGE SCALE GENOMIC DNA]</scope>
    <source>
        <strain evidence="3 4">CGMCC 1.9161</strain>
    </source>
</reference>
<evidence type="ECO:0000259" key="2">
    <source>
        <dbReference type="Pfam" id="PF06904"/>
    </source>
</evidence>
<dbReference type="Proteomes" id="UP000600449">
    <property type="component" value="Unassembled WGS sequence"/>
</dbReference>
<feature type="compositionally biased region" description="Polar residues" evidence="1">
    <location>
        <begin position="282"/>
        <end position="299"/>
    </location>
</feature>
<evidence type="ECO:0000313" key="4">
    <source>
        <dbReference type="Proteomes" id="UP000600449"/>
    </source>
</evidence>
<evidence type="ECO:0000313" key="3">
    <source>
        <dbReference type="EMBL" id="GGK29888.1"/>
    </source>
</evidence>
<feature type="compositionally biased region" description="Pro residues" evidence="1">
    <location>
        <begin position="305"/>
        <end position="315"/>
    </location>
</feature>
<organism evidence="3 4">
    <name type="scientific">Salinarimonas ramus</name>
    <dbReference type="NCBI Taxonomy" id="690164"/>
    <lineage>
        <taxon>Bacteria</taxon>
        <taxon>Pseudomonadati</taxon>
        <taxon>Pseudomonadota</taxon>
        <taxon>Alphaproteobacteria</taxon>
        <taxon>Hyphomicrobiales</taxon>
        <taxon>Salinarimonadaceae</taxon>
        <taxon>Salinarimonas</taxon>
    </lineage>
</organism>
<dbReference type="Pfam" id="PF06904">
    <property type="entry name" value="Extensin-like_C"/>
    <property type="match status" value="1"/>
</dbReference>
<dbReference type="RefSeq" id="WP_188911361.1">
    <property type="nucleotide sequence ID" value="NZ_BMMF01000004.1"/>
</dbReference>
<feature type="region of interest" description="Disordered" evidence="1">
    <location>
        <begin position="242"/>
        <end position="315"/>
    </location>
</feature>
<dbReference type="EMBL" id="BMMF01000004">
    <property type="protein sequence ID" value="GGK29888.1"/>
    <property type="molecule type" value="Genomic_DNA"/>
</dbReference>
<dbReference type="PROSITE" id="PS51257">
    <property type="entry name" value="PROKAR_LIPOPROTEIN"/>
    <property type="match status" value="1"/>
</dbReference>
<feature type="domain" description="Extensin-like C-terminal" evidence="2">
    <location>
        <begin position="39"/>
        <end position="219"/>
    </location>
</feature>
<gene>
    <name evidence="3" type="ORF">GCM10011322_15480</name>
</gene>
<dbReference type="AlphaFoldDB" id="A0A917V380"/>
<keyword evidence="4" id="KW-1185">Reference proteome</keyword>
<name>A0A917V380_9HYPH</name>
<comment type="caution">
    <text evidence="3">The sequence shown here is derived from an EMBL/GenBank/DDBJ whole genome shotgun (WGS) entry which is preliminary data.</text>
</comment>
<proteinExistence type="predicted"/>
<accession>A0A917V380</accession>